<dbReference type="Gene3D" id="3.40.190.170">
    <property type="entry name" value="Bacterial extracellular solute-binding protein, family 7"/>
    <property type="match status" value="1"/>
</dbReference>
<dbReference type="GO" id="GO:0055085">
    <property type="term" value="P:transmembrane transport"/>
    <property type="evidence" value="ECO:0007669"/>
    <property type="project" value="InterPro"/>
</dbReference>
<evidence type="ECO:0000313" key="3">
    <source>
        <dbReference type="EMBL" id="MPW24240.1"/>
    </source>
</evidence>
<dbReference type="Pfam" id="PF03480">
    <property type="entry name" value="DctP"/>
    <property type="match status" value="1"/>
</dbReference>
<proteinExistence type="predicted"/>
<comment type="caution">
    <text evidence="3">The sequence shown here is derived from an EMBL/GenBank/DDBJ whole genome shotgun (WGS) entry which is preliminary data.</text>
</comment>
<feature type="signal peptide" evidence="2">
    <location>
        <begin position="1"/>
        <end position="22"/>
    </location>
</feature>
<organism evidence="3 4">
    <name type="scientific">Alkalibaculum sporogenes</name>
    <dbReference type="NCBI Taxonomy" id="2655001"/>
    <lineage>
        <taxon>Bacteria</taxon>
        <taxon>Bacillati</taxon>
        <taxon>Bacillota</taxon>
        <taxon>Clostridia</taxon>
        <taxon>Eubacteriales</taxon>
        <taxon>Eubacteriaceae</taxon>
        <taxon>Alkalibaculum</taxon>
    </lineage>
</organism>
<name>A0A6A7K4D7_9FIRM</name>
<evidence type="ECO:0008006" key="5">
    <source>
        <dbReference type="Google" id="ProtNLM"/>
    </source>
</evidence>
<keyword evidence="4" id="KW-1185">Reference proteome</keyword>
<reference evidence="3 4" key="1">
    <citation type="submission" date="2019-10" db="EMBL/GenBank/DDBJ databases">
        <title>Alkalibaculum tamaniensis sp.nov., a new alkaliphilic acetogen, isolated on methoxylated aromatics from a mud volcano.</title>
        <authorList>
            <person name="Khomyakova M.A."/>
            <person name="Merkel A.Y."/>
            <person name="Bonch-Osmolovskaya E.A."/>
            <person name="Slobodkin A.I."/>
        </authorList>
    </citation>
    <scope>NUCLEOTIDE SEQUENCE [LARGE SCALE GENOMIC DNA]</scope>
    <source>
        <strain evidence="3 4">M08DMB</strain>
    </source>
</reference>
<evidence type="ECO:0000313" key="4">
    <source>
        <dbReference type="Proteomes" id="UP000440004"/>
    </source>
</evidence>
<dbReference type="NCBIfam" id="NF037995">
    <property type="entry name" value="TRAP_S1"/>
    <property type="match status" value="1"/>
</dbReference>
<evidence type="ECO:0000256" key="2">
    <source>
        <dbReference type="SAM" id="SignalP"/>
    </source>
</evidence>
<dbReference type="PANTHER" id="PTHR33376">
    <property type="match status" value="1"/>
</dbReference>
<dbReference type="RefSeq" id="WP_152800547.1">
    <property type="nucleotide sequence ID" value="NZ_WHNX01000001.1"/>
</dbReference>
<accession>A0A6A7K4D7</accession>
<dbReference type="CDD" id="cd13603">
    <property type="entry name" value="PBP2_TRAP_Siap_TeaA_like"/>
    <property type="match status" value="1"/>
</dbReference>
<evidence type="ECO:0000256" key="1">
    <source>
        <dbReference type="ARBA" id="ARBA00022729"/>
    </source>
</evidence>
<gene>
    <name evidence="3" type="ORF">GC105_00315</name>
</gene>
<protein>
    <recommendedName>
        <fullName evidence="5">TRAP transporter substrate-binding protein</fullName>
    </recommendedName>
</protein>
<sequence length="350" mass="39112">MFKKFISFVVLVAMVISLTACGNNDSKETGGDKPVKWIMSTIYTDPAGGDITYKSLGASMEKFIKDVNEKSEGRLVIEGFYGGVLGNANDGFQQMERGETQIYYGQPMSTIDKAFGVWNIPFLFTDYEDVKKVVVDPDGEFFKSSAKLFESHNSILLSMGVGNIRGLLNGKHEVGKIEDVRDLKIRTYEDEIVNSFWKGICNATPMAVGDVYTALQTNAIDGLEFSADSIVTRKYYEVAKNYSDINWQWANGASFVVNQEAYKSLPEDLQKIVSECAWDAAYFQTENSILDNNKALETLESGFGVTVHNLTDQERQTWIDYADSISNNIRTTVGEELYDNIKKLAKEGSK</sequence>
<dbReference type="Proteomes" id="UP000440004">
    <property type="component" value="Unassembled WGS sequence"/>
</dbReference>
<dbReference type="AlphaFoldDB" id="A0A6A7K4D7"/>
<feature type="chain" id="PRO_5038489041" description="TRAP transporter substrate-binding protein" evidence="2">
    <location>
        <begin position="23"/>
        <end position="350"/>
    </location>
</feature>
<dbReference type="InterPro" id="IPR018389">
    <property type="entry name" value="DctP_fam"/>
</dbReference>
<keyword evidence="1 2" id="KW-0732">Signal</keyword>
<dbReference type="InterPro" id="IPR038404">
    <property type="entry name" value="TRAP_DctP_sf"/>
</dbReference>
<dbReference type="PANTHER" id="PTHR33376:SF5">
    <property type="entry name" value="EXTRACYTOPLASMIC SOLUTE RECEPTOR PROTEIN"/>
    <property type="match status" value="1"/>
</dbReference>
<dbReference type="EMBL" id="WHNX01000001">
    <property type="protein sequence ID" value="MPW24240.1"/>
    <property type="molecule type" value="Genomic_DNA"/>
</dbReference>
<dbReference type="PROSITE" id="PS51257">
    <property type="entry name" value="PROKAR_LIPOPROTEIN"/>
    <property type="match status" value="1"/>
</dbReference>